<accession>A0A1M6NS82</accession>
<evidence type="ECO:0000313" key="2">
    <source>
        <dbReference type="Proteomes" id="UP000322917"/>
    </source>
</evidence>
<proteinExistence type="predicted"/>
<name>A0A1M6NS82_9FIRM</name>
<organism evidence="1 2">
    <name type="scientific">Propionispora hippei DSM 15287</name>
    <dbReference type="NCBI Taxonomy" id="1123003"/>
    <lineage>
        <taxon>Bacteria</taxon>
        <taxon>Bacillati</taxon>
        <taxon>Bacillota</taxon>
        <taxon>Negativicutes</taxon>
        <taxon>Selenomonadales</taxon>
        <taxon>Sporomusaceae</taxon>
        <taxon>Propionispora</taxon>
    </lineage>
</organism>
<dbReference type="InterPro" id="IPR019644">
    <property type="entry name" value="DUF2508"/>
</dbReference>
<dbReference type="AlphaFoldDB" id="A0A1M6NS82"/>
<reference evidence="1 2" key="1">
    <citation type="submission" date="2016-11" db="EMBL/GenBank/DDBJ databases">
        <authorList>
            <person name="Varghese N."/>
            <person name="Submissions S."/>
        </authorList>
    </citation>
    <scope>NUCLEOTIDE SEQUENCE [LARGE SCALE GENOMIC DNA]</scope>
    <source>
        <strain evidence="1 2">DSM 15287</strain>
    </source>
</reference>
<dbReference type="EMBL" id="FQZD01000057">
    <property type="protein sequence ID" value="SHJ98526.1"/>
    <property type="molecule type" value="Genomic_DNA"/>
</dbReference>
<dbReference type="Proteomes" id="UP000322917">
    <property type="component" value="Unassembled WGS sequence"/>
</dbReference>
<evidence type="ECO:0008006" key="3">
    <source>
        <dbReference type="Google" id="ProtNLM"/>
    </source>
</evidence>
<evidence type="ECO:0000313" key="1">
    <source>
        <dbReference type="EMBL" id="SHJ98526.1"/>
    </source>
</evidence>
<dbReference type="Pfam" id="PF10704">
    <property type="entry name" value="DUF2508"/>
    <property type="match status" value="1"/>
</dbReference>
<keyword evidence="2" id="KW-1185">Reference proteome</keyword>
<gene>
    <name evidence="1" type="ORF">SAMN02745170_03856</name>
</gene>
<sequence length="92" mass="10968">MAWRSLLTGWLIEEQRTATVPNLWELIEQAKCDWLYAHSYYNNVSEPDLLEYAIYMIKASEKKYAYLLKQARFEGLKEEIHINRANKYMTGC</sequence>
<protein>
    <recommendedName>
        <fullName evidence="3">DUF2508 family protein</fullName>
    </recommendedName>
</protein>